<reference evidence="1" key="1">
    <citation type="submission" date="2018-05" db="EMBL/GenBank/DDBJ databases">
        <title>Draft genome of Mucuna pruriens seed.</title>
        <authorList>
            <person name="Nnadi N.E."/>
            <person name="Vos R."/>
            <person name="Hasami M.H."/>
            <person name="Devisetty U.K."/>
            <person name="Aguiy J.C."/>
        </authorList>
    </citation>
    <scope>NUCLEOTIDE SEQUENCE [LARGE SCALE GENOMIC DNA]</scope>
    <source>
        <strain evidence="1">JCA_2017</strain>
    </source>
</reference>
<dbReference type="Proteomes" id="UP000257109">
    <property type="component" value="Unassembled WGS sequence"/>
</dbReference>
<proteinExistence type="predicted"/>
<dbReference type="AlphaFoldDB" id="A0A371HTS6"/>
<evidence type="ECO:0000313" key="2">
    <source>
        <dbReference type="Proteomes" id="UP000257109"/>
    </source>
</evidence>
<comment type="caution">
    <text evidence="1">The sequence shown here is derived from an EMBL/GenBank/DDBJ whole genome shotgun (WGS) entry which is preliminary data.</text>
</comment>
<accession>A0A371HTS6</accession>
<dbReference type="EMBL" id="QJKJ01001729">
    <property type="protein sequence ID" value="RDY06189.1"/>
    <property type="molecule type" value="Genomic_DNA"/>
</dbReference>
<organism evidence="1 2">
    <name type="scientific">Mucuna pruriens</name>
    <name type="common">Velvet bean</name>
    <name type="synonym">Dolichos pruriens</name>
    <dbReference type="NCBI Taxonomy" id="157652"/>
    <lineage>
        <taxon>Eukaryota</taxon>
        <taxon>Viridiplantae</taxon>
        <taxon>Streptophyta</taxon>
        <taxon>Embryophyta</taxon>
        <taxon>Tracheophyta</taxon>
        <taxon>Spermatophyta</taxon>
        <taxon>Magnoliopsida</taxon>
        <taxon>eudicotyledons</taxon>
        <taxon>Gunneridae</taxon>
        <taxon>Pentapetalae</taxon>
        <taxon>rosids</taxon>
        <taxon>fabids</taxon>
        <taxon>Fabales</taxon>
        <taxon>Fabaceae</taxon>
        <taxon>Papilionoideae</taxon>
        <taxon>50 kb inversion clade</taxon>
        <taxon>NPAAA clade</taxon>
        <taxon>indigoferoid/millettioid clade</taxon>
        <taxon>Phaseoleae</taxon>
        <taxon>Mucuna</taxon>
    </lineage>
</organism>
<gene>
    <name evidence="1" type="ORF">CR513_09863</name>
</gene>
<feature type="non-terminal residue" evidence="1">
    <location>
        <position position="1"/>
    </location>
</feature>
<sequence length="137" mass="15367">MIHTFGDSTVIKSFAGAFQISRSSRSSTFFHLASGGDHYGSTRIARKGLDCGFGMSKALISYQGIHLYNRAMSSLSKSTRWCTKLLQHTTSRQTAKLKFSIRKSRIFCKRWPIPAVKTRANSLRMLYGRTGQHIGLC</sequence>
<evidence type="ECO:0000313" key="1">
    <source>
        <dbReference type="EMBL" id="RDY06189.1"/>
    </source>
</evidence>
<name>A0A371HTS6_MUCPR</name>
<keyword evidence="2" id="KW-1185">Reference proteome</keyword>
<protein>
    <submittedName>
        <fullName evidence="1">Uncharacterized protein</fullName>
    </submittedName>
</protein>